<proteinExistence type="predicted"/>
<evidence type="ECO:0000259" key="1">
    <source>
        <dbReference type="PROSITE" id="PS50943"/>
    </source>
</evidence>
<organism evidence="2 3">
    <name type="scientific">Streptomyces smaragdinus</name>
    <dbReference type="NCBI Taxonomy" id="2585196"/>
    <lineage>
        <taxon>Bacteria</taxon>
        <taxon>Bacillati</taxon>
        <taxon>Actinomycetota</taxon>
        <taxon>Actinomycetes</taxon>
        <taxon>Kitasatosporales</taxon>
        <taxon>Streptomycetaceae</taxon>
        <taxon>Streptomyces</taxon>
    </lineage>
</organism>
<dbReference type="SUPFAM" id="SSF47413">
    <property type="entry name" value="lambda repressor-like DNA-binding domains"/>
    <property type="match status" value="1"/>
</dbReference>
<dbReference type="SMART" id="SM00530">
    <property type="entry name" value="HTH_XRE"/>
    <property type="match status" value="1"/>
</dbReference>
<evidence type="ECO:0000313" key="3">
    <source>
        <dbReference type="Proteomes" id="UP000466345"/>
    </source>
</evidence>
<dbReference type="GO" id="GO:0003677">
    <property type="term" value="F:DNA binding"/>
    <property type="evidence" value="ECO:0007669"/>
    <property type="project" value="InterPro"/>
</dbReference>
<protein>
    <recommendedName>
        <fullName evidence="1">HTH cro/C1-type domain-containing protein</fullName>
    </recommendedName>
</protein>
<feature type="domain" description="HTH cro/C1-type" evidence="1">
    <location>
        <begin position="34"/>
        <end position="89"/>
    </location>
</feature>
<accession>A0A7K0CBE6</accession>
<dbReference type="Pfam" id="PF19054">
    <property type="entry name" value="DUF5753"/>
    <property type="match status" value="1"/>
</dbReference>
<dbReference type="AlphaFoldDB" id="A0A7K0CBE6"/>
<dbReference type="InterPro" id="IPR043917">
    <property type="entry name" value="DUF5753"/>
</dbReference>
<dbReference type="RefSeq" id="WP_194292825.1">
    <property type="nucleotide sequence ID" value="NZ_WEGJ01000002.1"/>
</dbReference>
<evidence type="ECO:0000313" key="2">
    <source>
        <dbReference type="EMBL" id="MQY10780.1"/>
    </source>
</evidence>
<name>A0A7K0CBE6_9ACTN</name>
<dbReference type="Pfam" id="PF13560">
    <property type="entry name" value="HTH_31"/>
    <property type="match status" value="1"/>
</dbReference>
<gene>
    <name evidence="2" type="ORF">SRB5_08930</name>
</gene>
<reference evidence="2 3" key="1">
    <citation type="submission" date="2019-10" db="EMBL/GenBank/DDBJ databases">
        <title>Streptomyces smaragdinus sp. nov. and Streptomyces fabii sp. nov., isolated from the gut of fungus growing-termite Macrotermes natalensis.</title>
        <authorList>
            <person name="Schwitalla J."/>
            <person name="Benndorf R."/>
            <person name="Martin K."/>
            <person name="De Beer W."/>
            <person name="Kaster A.-K."/>
            <person name="Vollmers J."/>
            <person name="Poulsen M."/>
            <person name="Beemelmanns C."/>
        </authorList>
    </citation>
    <scope>NUCLEOTIDE SEQUENCE [LARGE SCALE GENOMIC DNA]</scope>
    <source>
        <strain evidence="2 3">RB5</strain>
    </source>
</reference>
<dbReference type="InterPro" id="IPR001387">
    <property type="entry name" value="Cro/C1-type_HTH"/>
</dbReference>
<dbReference type="Proteomes" id="UP000466345">
    <property type="component" value="Unassembled WGS sequence"/>
</dbReference>
<dbReference type="PROSITE" id="PS50943">
    <property type="entry name" value="HTH_CROC1"/>
    <property type="match status" value="1"/>
</dbReference>
<keyword evidence="3" id="KW-1185">Reference proteome</keyword>
<sequence>MTAAREPITYIGPLPRPGARRRATAADIILATQLRGIREAAGLPAEAAAGVLGLTPTRLRGLEAGRTPLRNSDLSLLVALYGVTDPDVLSGLTALARRAGESGWWQPASGPGGGLSPMAGLEREAAVIRTFHPYVIPDLLQTRAYAEAQLALERPGATPGERHALLEARMRRRHVLHQPDAPTMWAVLAEETLTHPEMDPLVLREQLAHLIEAARSTVALQILPRGTGQRPPTPVTLLRFAPDLPDLAVMEHHAGTAYFDDRMDVEQQQIQMDHLTAAAATTSESTPFLQRVLSRTPAPGA</sequence>
<comment type="caution">
    <text evidence="2">The sequence shown here is derived from an EMBL/GenBank/DDBJ whole genome shotgun (WGS) entry which is preliminary data.</text>
</comment>
<dbReference type="InterPro" id="IPR010982">
    <property type="entry name" value="Lambda_DNA-bd_dom_sf"/>
</dbReference>
<dbReference type="EMBL" id="WEGJ01000002">
    <property type="protein sequence ID" value="MQY10780.1"/>
    <property type="molecule type" value="Genomic_DNA"/>
</dbReference>